<dbReference type="InterPro" id="IPR041588">
    <property type="entry name" value="Integrase_H2C2"/>
</dbReference>
<evidence type="ECO:0000259" key="1">
    <source>
        <dbReference type="Pfam" id="PF17921"/>
    </source>
</evidence>
<proteinExistence type="predicted"/>
<protein>
    <recommendedName>
        <fullName evidence="1">Integrase zinc-binding domain-containing protein</fullName>
    </recommendedName>
</protein>
<accession>A0ABQ9H5M4</accession>
<feature type="domain" description="Integrase zinc-binding" evidence="1">
    <location>
        <begin position="15"/>
        <end position="62"/>
    </location>
</feature>
<dbReference type="EMBL" id="JARBHB010000007">
    <property type="protein sequence ID" value="KAJ8879590.1"/>
    <property type="molecule type" value="Genomic_DNA"/>
</dbReference>
<evidence type="ECO:0000313" key="3">
    <source>
        <dbReference type="Proteomes" id="UP001159363"/>
    </source>
</evidence>
<dbReference type="Proteomes" id="UP001159363">
    <property type="component" value="Chromosome 6"/>
</dbReference>
<gene>
    <name evidence="2" type="ORF">PR048_020198</name>
</gene>
<evidence type="ECO:0000313" key="2">
    <source>
        <dbReference type="EMBL" id="KAJ8879590.1"/>
    </source>
</evidence>
<reference evidence="2 3" key="1">
    <citation type="submission" date="2023-02" db="EMBL/GenBank/DDBJ databases">
        <title>LHISI_Scaffold_Assembly.</title>
        <authorList>
            <person name="Stuart O.P."/>
            <person name="Cleave R."/>
            <person name="Magrath M.J.L."/>
            <person name="Mikheyev A.S."/>
        </authorList>
    </citation>
    <scope>NUCLEOTIDE SEQUENCE [LARGE SCALE GENOMIC DNA]</scope>
    <source>
        <strain evidence="2">Daus_M_001</strain>
        <tissue evidence="2">Leg muscle</tissue>
    </source>
</reference>
<organism evidence="2 3">
    <name type="scientific">Dryococelus australis</name>
    <dbReference type="NCBI Taxonomy" id="614101"/>
    <lineage>
        <taxon>Eukaryota</taxon>
        <taxon>Metazoa</taxon>
        <taxon>Ecdysozoa</taxon>
        <taxon>Arthropoda</taxon>
        <taxon>Hexapoda</taxon>
        <taxon>Insecta</taxon>
        <taxon>Pterygota</taxon>
        <taxon>Neoptera</taxon>
        <taxon>Polyneoptera</taxon>
        <taxon>Phasmatodea</taxon>
        <taxon>Verophasmatodea</taxon>
        <taxon>Anareolatae</taxon>
        <taxon>Phasmatidae</taxon>
        <taxon>Eurycanthinae</taxon>
        <taxon>Dryococelus</taxon>
    </lineage>
</organism>
<keyword evidence="3" id="KW-1185">Reference proteome</keyword>
<sequence length="140" mass="15802">MKLHTPNGERKLTLVPKYYVPEIITVYHDALLGGGHFGQLKTIEKIKTANYWDSMNKDIRDYPPRLLESWCLDAKGPLLTSVRGNKYILATRCAITIPVKAIDAPTCANFITDVTFYSETPSKSSPTEEHHLIIKLSQNN</sequence>
<comment type="caution">
    <text evidence="2">The sequence shown here is derived from an EMBL/GenBank/DDBJ whole genome shotgun (WGS) entry which is preliminary data.</text>
</comment>
<name>A0ABQ9H5M4_9NEOP</name>
<dbReference type="Gene3D" id="1.10.340.70">
    <property type="match status" value="1"/>
</dbReference>
<dbReference type="Pfam" id="PF17921">
    <property type="entry name" value="Integrase_H2C2"/>
    <property type="match status" value="1"/>
</dbReference>